<dbReference type="PROSITE" id="PS50181">
    <property type="entry name" value="FBOX"/>
    <property type="match status" value="1"/>
</dbReference>
<dbReference type="Ensembl" id="ENSDCDT00010030800.1">
    <property type="protein sequence ID" value="ENSDCDP00010024803.1"/>
    <property type="gene ID" value="ENSDCDG00010015846.1"/>
</dbReference>
<evidence type="ECO:0000259" key="1">
    <source>
        <dbReference type="PROSITE" id="PS50181"/>
    </source>
</evidence>
<sequence>MARTLLPEEIWLHVFQYLSATDKGHVRTCCKHFKRLIDHHSLWRGDVVVLKAMSSYSRMYWNALRRRRIRSVVVQKASLKEWKLIAASLPSLRSITVDLCNDVAGFAFLRHFAELEKLVIRRCRLPTGLAGMLAPLSQLTHLCICEVHCVPRSEIVSAVSRLSNLTVLHYHEGNAPIPRQTFHDMLRCLPNLTELSLKFWTMFGSLPDNYFSLQKTSPEGYPLSIYAQSLPVTLKCLTLTRVMAEPEALRIIGKAVPGLQHFHLDQCSSHCSSIKEIPKLFPLLQTLNLRYLNVTEEEFLKLSELQKMKKLVILDAHPASTPYMSQLISKLRVKTNYRMQVITARDTIDPAACYCSLY</sequence>
<organism evidence="2 3">
    <name type="scientific">Denticeps clupeoides</name>
    <name type="common">denticle herring</name>
    <dbReference type="NCBI Taxonomy" id="299321"/>
    <lineage>
        <taxon>Eukaryota</taxon>
        <taxon>Metazoa</taxon>
        <taxon>Chordata</taxon>
        <taxon>Craniata</taxon>
        <taxon>Vertebrata</taxon>
        <taxon>Euteleostomi</taxon>
        <taxon>Actinopterygii</taxon>
        <taxon>Neopterygii</taxon>
        <taxon>Teleostei</taxon>
        <taxon>Clupei</taxon>
        <taxon>Clupeiformes</taxon>
        <taxon>Denticipitoidei</taxon>
        <taxon>Denticipitidae</taxon>
        <taxon>Denticeps</taxon>
    </lineage>
</organism>
<dbReference type="SMART" id="SM00256">
    <property type="entry name" value="FBOX"/>
    <property type="match status" value="1"/>
</dbReference>
<dbReference type="InterPro" id="IPR001810">
    <property type="entry name" value="F-box_dom"/>
</dbReference>
<feature type="domain" description="F-box" evidence="1">
    <location>
        <begin position="1"/>
        <end position="46"/>
    </location>
</feature>
<accession>A0AAY4BVA0</accession>
<evidence type="ECO:0000313" key="2">
    <source>
        <dbReference type="Ensembl" id="ENSDCDP00010024803.1"/>
    </source>
</evidence>
<dbReference type="InterPro" id="IPR032675">
    <property type="entry name" value="LRR_dom_sf"/>
</dbReference>
<name>A0AAY4BVA0_9TELE</name>
<dbReference type="SUPFAM" id="SSF52047">
    <property type="entry name" value="RNI-like"/>
    <property type="match status" value="1"/>
</dbReference>
<dbReference type="Pfam" id="PF12937">
    <property type="entry name" value="F-box-like"/>
    <property type="match status" value="1"/>
</dbReference>
<keyword evidence="3" id="KW-1185">Reference proteome</keyword>
<dbReference type="GeneTree" id="ENSGT00530000069038"/>
<protein>
    <recommendedName>
        <fullName evidence="1">F-box domain-containing protein</fullName>
    </recommendedName>
</protein>
<dbReference type="Proteomes" id="UP000694580">
    <property type="component" value="Chromosome 1"/>
</dbReference>
<proteinExistence type="predicted"/>
<dbReference type="Gene3D" id="1.20.1280.50">
    <property type="match status" value="1"/>
</dbReference>
<dbReference type="AlphaFoldDB" id="A0AAY4BVA0"/>
<dbReference type="Gene3D" id="3.80.10.10">
    <property type="entry name" value="Ribonuclease Inhibitor"/>
    <property type="match status" value="1"/>
</dbReference>
<dbReference type="SUPFAM" id="SSF81383">
    <property type="entry name" value="F-box domain"/>
    <property type="match status" value="1"/>
</dbReference>
<gene>
    <name evidence="2" type="primary">im:7136021</name>
</gene>
<reference evidence="2" key="2">
    <citation type="submission" date="2025-08" db="UniProtKB">
        <authorList>
            <consortium name="Ensembl"/>
        </authorList>
    </citation>
    <scope>IDENTIFICATION</scope>
</reference>
<reference evidence="2 3" key="1">
    <citation type="submission" date="2020-06" db="EMBL/GenBank/DDBJ databases">
        <authorList>
            <consortium name="Wellcome Sanger Institute Data Sharing"/>
        </authorList>
    </citation>
    <scope>NUCLEOTIDE SEQUENCE [LARGE SCALE GENOMIC DNA]</scope>
</reference>
<dbReference type="InterPro" id="IPR036047">
    <property type="entry name" value="F-box-like_dom_sf"/>
</dbReference>
<reference evidence="2" key="3">
    <citation type="submission" date="2025-09" db="UniProtKB">
        <authorList>
            <consortium name="Ensembl"/>
        </authorList>
    </citation>
    <scope>IDENTIFICATION</scope>
</reference>
<evidence type="ECO:0000313" key="3">
    <source>
        <dbReference type="Proteomes" id="UP000694580"/>
    </source>
</evidence>